<feature type="domain" description="Type II methyltransferase M.TaqI-like" evidence="6">
    <location>
        <begin position="345"/>
        <end position="569"/>
    </location>
</feature>
<evidence type="ECO:0000259" key="6">
    <source>
        <dbReference type="Pfam" id="PF07669"/>
    </source>
</evidence>
<protein>
    <recommendedName>
        <fullName evidence="1">site-specific DNA-methyltransferase (adenine-specific)</fullName>
        <ecNumber evidence="1">2.1.1.72</ecNumber>
    </recommendedName>
</protein>
<evidence type="ECO:0000256" key="1">
    <source>
        <dbReference type="ARBA" id="ARBA00011900"/>
    </source>
</evidence>
<dbReference type="InterPro" id="IPR002052">
    <property type="entry name" value="DNA_methylase_N6_adenine_CS"/>
</dbReference>
<dbReference type="Gene3D" id="3.40.50.150">
    <property type="entry name" value="Vaccinia Virus protein VP39"/>
    <property type="match status" value="1"/>
</dbReference>
<dbReference type="InterPro" id="IPR011639">
    <property type="entry name" value="MethylTrfase_TaqI-like_dom"/>
</dbReference>
<keyword evidence="3" id="KW-0808">Transferase</keyword>
<dbReference type="NCBIfam" id="NF033452">
    <property type="entry name" value="BREX_1_MTaseX"/>
    <property type="match status" value="1"/>
</dbReference>
<evidence type="ECO:0000256" key="4">
    <source>
        <dbReference type="ARBA" id="ARBA00022691"/>
    </source>
</evidence>
<dbReference type="PRINTS" id="PR00507">
    <property type="entry name" value="N12N6MTFRASE"/>
</dbReference>
<dbReference type="InterPro" id="IPR029063">
    <property type="entry name" value="SAM-dependent_MTases_sf"/>
</dbReference>
<keyword evidence="4" id="KW-0949">S-adenosyl-L-methionine</keyword>
<sequence>MNKAELKNFAVEARRDLIDKVSLKAEQYGITQDNQEVNIEESYGQLIVNGKPFPIEIKHAVHTLQQRLNKVGYNQLIEEGAYTWFNRVIAIRYMEVNNYLPDRVNVLSSSTGKNEPDVLLQYETMNLDVDRQLVNEWLQKGDDEQAYRNLFVAQCNALNQLLPFLFGKIEDYTELLLPDYLLDQESIIRKMVIDLSDENFYQIQEDGSRKDNVEVLGWLYQYYMSDKKEQVGGLRNNAVKKEDLPVVTQLFTPKWIVQYMVQNSLGKLYDEKYESNQLAQHWEYYLKHEENHHLYPEFDSLEELKIMDPACGSGHILLYAFDMLYDMYEEAGYPSREIPQLILENNLYGLDIDKRAQQISDFALLMKAAEKQPRFISRLSRKGISPKLNVYEIVDTDQSLSEEAIDYFVENETERSLVNELLGQFENGKQFGSLINPIDIPYEEWIDRIKSLENRQNNLIDETYSKELKEKLLPVLEQALILYQEYDVVVTNPPYHNKYNSVLKSFMKKNYTQFKTNLYSAFIIRCKEMSKAYGYSALLTPFTWMFISTHEQVRKHIIDNSSITSLIQPEYHSFYDIADVAVCTFVIQNQTIIRKGEYLDLSNFKGEQATWVRDAVNKQVPYRKSFNLEDLKYIPEKPLALSITKDELKAFQNGYLISELASPKAGLATGDNNRFQRYWFEVEFNKIGFYYSDVSDTNTGTHKWFPCNSGGEFRKWYGNNYMVVNWENNGEEIKNFKNDKGKLKSRPQNTSFYFKEGITWTKLSSSNFGCRYKEKGFVFDDTGRSAFPNSEEDLKYILGLFCSKVAINYMSTLNPTLSFTNGDIKRIPAILGVESSVKNHISEIVDENIFLSKENWDFFERSWGFLQHPFITLNKKDKKIGEVYSYWNSYLNNMFNTLKKNEEDLNKIFINLYDLTDKVSTKVLRNEITIALADRERDAKHFLSYFIGCAIGRYSLDVEGIAYAGGVFDELKYEIFKPNSNGLIQLTDDHYFDNDIIVRLREFLSVAFSPDTVDENIRWLAESLIMKKNESPEHRLRRYYLDEFFKDQCKMYQKRPIYWLVDSGKQKGLRTLIYMHRYQPDTMATIRFEHLQEIQSKYQNEISMIDTRLANPSLSATDRRSLEKSKTDYQKKIDELQEFDKHLATYANKQIDIDLDDGVKVNYAKFDKVLAKIN</sequence>
<organism evidence="7 8">
    <name type="scientific">Virgibacillus litoralis</name>
    <dbReference type="NCBI Taxonomy" id="578221"/>
    <lineage>
        <taxon>Bacteria</taxon>
        <taxon>Bacillati</taxon>
        <taxon>Bacillota</taxon>
        <taxon>Bacilli</taxon>
        <taxon>Bacillales</taxon>
        <taxon>Bacillaceae</taxon>
        <taxon>Virgibacillus</taxon>
    </lineage>
</organism>
<evidence type="ECO:0000256" key="5">
    <source>
        <dbReference type="ARBA" id="ARBA00047942"/>
    </source>
</evidence>
<evidence type="ECO:0000313" key="8">
    <source>
        <dbReference type="Proteomes" id="UP001519328"/>
    </source>
</evidence>
<dbReference type="SUPFAM" id="SSF53335">
    <property type="entry name" value="S-adenosyl-L-methionine-dependent methyltransferases"/>
    <property type="match status" value="1"/>
</dbReference>
<evidence type="ECO:0000256" key="3">
    <source>
        <dbReference type="ARBA" id="ARBA00022679"/>
    </source>
</evidence>
<dbReference type="PROSITE" id="PS00092">
    <property type="entry name" value="N6_MTASE"/>
    <property type="match status" value="1"/>
</dbReference>
<dbReference type="PANTHER" id="PTHR33841">
    <property type="entry name" value="DNA METHYLTRANSFERASE YEEA-RELATED"/>
    <property type="match status" value="1"/>
</dbReference>
<proteinExistence type="predicted"/>
<dbReference type="PANTHER" id="PTHR33841:SF1">
    <property type="entry name" value="DNA METHYLTRANSFERASE A"/>
    <property type="match status" value="1"/>
</dbReference>
<comment type="catalytic activity">
    <reaction evidence="5">
        <text>a 2'-deoxyadenosine in DNA + S-adenosyl-L-methionine = an N(6)-methyl-2'-deoxyadenosine in DNA + S-adenosyl-L-homocysteine + H(+)</text>
        <dbReference type="Rhea" id="RHEA:15197"/>
        <dbReference type="Rhea" id="RHEA-COMP:12418"/>
        <dbReference type="Rhea" id="RHEA-COMP:12419"/>
        <dbReference type="ChEBI" id="CHEBI:15378"/>
        <dbReference type="ChEBI" id="CHEBI:57856"/>
        <dbReference type="ChEBI" id="CHEBI:59789"/>
        <dbReference type="ChEBI" id="CHEBI:90615"/>
        <dbReference type="ChEBI" id="CHEBI:90616"/>
        <dbReference type="EC" id="2.1.1.72"/>
    </reaction>
</comment>
<comment type="caution">
    <text evidence="7">The sequence shown here is derived from an EMBL/GenBank/DDBJ whole genome shotgun (WGS) entry which is preliminary data.</text>
</comment>
<reference evidence="7 8" key="1">
    <citation type="submission" date="2021-03" db="EMBL/GenBank/DDBJ databases">
        <title>Genomic Encyclopedia of Type Strains, Phase IV (KMG-IV): sequencing the most valuable type-strain genomes for metagenomic binning, comparative biology and taxonomic classification.</title>
        <authorList>
            <person name="Goeker M."/>
        </authorList>
    </citation>
    <scope>NUCLEOTIDE SEQUENCE [LARGE SCALE GENOMIC DNA]</scope>
    <source>
        <strain evidence="7 8">DSM 21085</strain>
    </source>
</reference>
<accession>A0ABS4HIH2</accession>
<gene>
    <name evidence="7" type="ORF">J2Z82_003660</name>
</gene>
<dbReference type="EC" id="2.1.1.72" evidence="1"/>
<dbReference type="Proteomes" id="UP001519328">
    <property type="component" value="Unassembled WGS sequence"/>
</dbReference>
<keyword evidence="8" id="KW-1185">Reference proteome</keyword>
<keyword evidence="2" id="KW-0489">Methyltransferase</keyword>
<dbReference type="EMBL" id="JAGGKK010000027">
    <property type="protein sequence ID" value="MBP1950688.1"/>
    <property type="molecule type" value="Genomic_DNA"/>
</dbReference>
<dbReference type="Pfam" id="PF07669">
    <property type="entry name" value="Eco57I"/>
    <property type="match status" value="1"/>
</dbReference>
<evidence type="ECO:0000313" key="7">
    <source>
        <dbReference type="EMBL" id="MBP1950688.1"/>
    </source>
</evidence>
<evidence type="ECO:0000256" key="2">
    <source>
        <dbReference type="ARBA" id="ARBA00022603"/>
    </source>
</evidence>
<dbReference type="RefSeq" id="WP_209482151.1">
    <property type="nucleotide sequence ID" value="NZ_JAGGKK010000027.1"/>
</dbReference>
<name>A0ABS4HIH2_9BACI</name>
<dbReference type="InterPro" id="IPR050953">
    <property type="entry name" value="N4_N6_ade-DNA_methylase"/>
</dbReference>
<dbReference type="InterPro" id="IPR047939">
    <property type="entry name" value="BREX_1_PglX"/>
</dbReference>